<gene>
    <name evidence="3" type="ORF">NZH93_12270</name>
</gene>
<feature type="transmembrane region" description="Helical" evidence="2">
    <location>
        <begin position="220"/>
        <end position="242"/>
    </location>
</feature>
<dbReference type="AlphaFoldDB" id="A0A9X2VJA7"/>
<feature type="region of interest" description="Disordered" evidence="1">
    <location>
        <begin position="273"/>
        <end position="319"/>
    </location>
</feature>
<keyword evidence="4" id="KW-1185">Reference proteome</keyword>
<dbReference type="GO" id="GO:0005975">
    <property type="term" value="P:carbohydrate metabolic process"/>
    <property type="evidence" value="ECO:0007669"/>
    <property type="project" value="UniProtKB-ARBA"/>
</dbReference>
<name>A0A9X2VJA7_9PSEU</name>
<dbReference type="InterPro" id="IPR013783">
    <property type="entry name" value="Ig-like_fold"/>
</dbReference>
<dbReference type="EMBL" id="JANYMP010000004">
    <property type="protein sequence ID" value="MCS7477633.1"/>
    <property type="molecule type" value="Genomic_DNA"/>
</dbReference>
<comment type="caution">
    <text evidence="3">The sequence shown here is derived from an EMBL/GenBank/DDBJ whole genome shotgun (WGS) entry which is preliminary data.</text>
</comment>
<evidence type="ECO:0000256" key="2">
    <source>
        <dbReference type="SAM" id="Phobius"/>
    </source>
</evidence>
<evidence type="ECO:0000256" key="1">
    <source>
        <dbReference type="SAM" id="MobiDB-lite"/>
    </source>
</evidence>
<dbReference type="Proteomes" id="UP001141259">
    <property type="component" value="Unassembled WGS sequence"/>
</dbReference>
<keyword evidence="2" id="KW-1133">Transmembrane helix</keyword>
<proteinExistence type="predicted"/>
<reference evidence="3" key="1">
    <citation type="submission" date="2022-08" db="EMBL/GenBank/DDBJ databases">
        <authorList>
            <person name="Tistechok S."/>
            <person name="Samborskyy M."/>
            <person name="Roman I."/>
        </authorList>
    </citation>
    <scope>NUCLEOTIDE SEQUENCE</scope>
    <source>
        <strain evidence="3">DSM 103496</strain>
    </source>
</reference>
<keyword evidence="2" id="KW-0812">Transmembrane</keyword>
<accession>A0A9X2VJA7</accession>
<dbReference type="RefSeq" id="WP_259623127.1">
    <property type="nucleotide sequence ID" value="NZ_JANYMP010000004.1"/>
</dbReference>
<sequence>MGATATLSAAGLTVEPGQEVTCAVTIRNTGEVVDQFVVDVVGDAGGWATAEPPSVNLLPGESAEVVVTFAPPKASDVPAGEVGFGVRVTSREDPYGSVVEEGDLLVGSFSDVAAELVPAKAEGSTRAKYEIALDNLGNHPVTVRLRPVDPEDELDFRVARSDVVLPPGTAGFVRMQARPRKKFLRGQPKRHTFRVEVVPSSGEPLAADGTMVQRQLLPRWLLPALLALLALAVLLVTLWFAVLKPAVRSAAREATAQQAEEVKVAAQKAEDKAAAAAGDSAQAKQNSEKAMEAAGLDPANPEAGPTPGARPSTPPTEPTDFRVAADAAIVGDAERFTEFTFTPEDDKKTLVVTDLILQNPRGDNGTVRILRDVEGTKSVLLEVGLANFRDLDHHWLQAWRFKPGEKVVFAVSCQNPSEKGNCTPSASFSGRTEG</sequence>
<protein>
    <recommendedName>
        <fullName evidence="5">Hydrolytic protein</fullName>
    </recommendedName>
</protein>
<organism evidence="3 4">
    <name type="scientific">Umezawaea endophytica</name>
    <dbReference type="NCBI Taxonomy" id="1654476"/>
    <lineage>
        <taxon>Bacteria</taxon>
        <taxon>Bacillati</taxon>
        <taxon>Actinomycetota</taxon>
        <taxon>Actinomycetes</taxon>
        <taxon>Pseudonocardiales</taxon>
        <taxon>Pseudonocardiaceae</taxon>
        <taxon>Umezawaea</taxon>
    </lineage>
</organism>
<evidence type="ECO:0008006" key="5">
    <source>
        <dbReference type="Google" id="ProtNLM"/>
    </source>
</evidence>
<evidence type="ECO:0000313" key="3">
    <source>
        <dbReference type="EMBL" id="MCS7477633.1"/>
    </source>
</evidence>
<evidence type="ECO:0000313" key="4">
    <source>
        <dbReference type="Proteomes" id="UP001141259"/>
    </source>
</evidence>
<keyword evidence="2" id="KW-0472">Membrane</keyword>
<dbReference type="Gene3D" id="2.60.40.10">
    <property type="entry name" value="Immunoglobulins"/>
    <property type="match status" value="1"/>
</dbReference>
<feature type="compositionally biased region" description="Low complexity" evidence="1">
    <location>
        <begin position="274"/>
        <end position="285"/>
    </location>
</feature>